<dbReference type="PROSITE" id="PS51625">
    <property type="entry name" value="SAM_MT_TRMB"/>
    <property type="match status" value="1"/>
</dbReference>
<dbReference type="Pfam" id="PF02390">
    <property type="entry name" value="Methyltransf_4"/>
    <property type="match status" value="1"/>
</dbReference>
<dbReference type="AlphaFoldDB" id="A0A9Q7AH05"/>
<gene>
    <name evidence="7 8" type="primary">trmB</name>
    <name evidence="8" type="ORF">KAR29_03170</name>
</gene>
<feature type="binding site" evidence="7">
    <location>
        <position position="33"/>
    </location>
    <ligand>
        <name>S-adenosyl-L-methionine</name>
        <dbReference type="ChEBI" id="CHEBI:59789"/>
    </ligand>
</feature>
<dbReference type="InterPro" id="IPR029063">
    <property type="entry name" value="SAM-dependent_MTases_sf"/>
</dbReference>
<evidence type="ECO:0000256" key="2">
    <source>
        <dbReference type="ARBA" id="ARBA00003015"/>
    </source>
</evidence>
<keyword evidence="5 7" id="KW-0949">S-adenosyl-L-methionine</keyword>
<dbReference type="GO" id="GO:0008176">
    <property type="term" value="F:tRNA (guanine(46)-N7)-methyltransferase activity"/>
    <property type="evidence" value="ECO:0007669"/>
    <property type="project" value="UniProtKB-UniRule"/>
</dbReference>
<dbReference type="InterPro" id="IPR003358">
    <property type="entry name" value="tRNA_(Gua-N-7)_MeTrfase_Trmb"/>
</dbReference>
<evidence type="ECO:0000256" key="6">
    <source>
        <dbReference type="ARBA" id="ARBA00022694"/>
    </source>
</evidence>
<evidence type="ECO:0000256" key="7">
    <source>
        <dbReference type="HAMAP-Rule" id="MF_01057"/>
    </source>
</evidence>
<organism evidence="8 9">
    <name type="scientific">Aminithiophilus ramosus</name>
    <dbReference type="NCBI Taxonomy" id="3029084"/>
    <lineage>
        <taxon>Bacteria</taxon>
        <taxon>Thermotogati</taxon>
        <taxon>Synergistota</taxon>
        <taxon>Synergistia</taxon>
        <taxon>Synergistales</taxon>
        <taxon>Aminithiophilaceae</taxon>
        <taxon>Aminithiophilus</taxon>
    </lineage>
</organism>
<comment type="caution">
    <text evidence="7">Lacks conserved residue(s) required for the propagation of feature annotation.</text>
</comment>
<name>A0A9Q7AH05_9BACT</name>
<feature type="binding site" evidence="7">
    <location>
        <begin position="177"/>
        <end position="180"/>
    </location>
    <ligand>
        <name>substrate</name>
    </ligand>
</feature>
<keyword evidence="9" id="KW-1185">Reference proteome</keyword>
<dbReference type="SUPFAM" id="SSF53335">
    <property type="entry name" value="S-adenosyl-L-methionine-dependent methyltransferases"/>
    <property type="match status" value="1"/>
</dbReference>
<keyword evidence="3 7" id="KW-0489">Methyltransferase</keyword>
<proteinExistence type="inferred from homology"/>
<evidence type="ECO:0000256" key="3">
    <source>
        <dbReference type="ARBA" id="ARBA00022603"/>
    </source>
</evidence>
<evidence type="ECO:0000256" key="1">
    <source>
        <dbReference type="ARBA" id="ARBA00000142"/>
    </source>
</evidence>
<dbReference type="EMBL" id="CP072943">
    <property type="protein sequence ID" value="QTX32929.1"/>
    <property type="molecule type" value="Genomic_DNA"/>
</dbReference>
<evidence type="ECO:0000256" key="5">
    <source>
        <dbReference type="ARBA" id="ARBA00022691"/>
    </source>
</evidence>
<dbReference type="PANTHER" id="PTHR23417:SF14">
    <property type="entry name" value="PENTACOTRIPEPTIDE-REPEAT REGION OF PRORP DOMAIN-CONTAINING PROTEIN"/>
    <property type="match status" value="1"/>
</dbReference>
<dbReference type="NCBIfam" id="TIGR00091">
    <property type="entry name" value="tRNA (guanosine(46)-N7)-methyltransferase TrmB"/>
    <property type="match status" value="1"/>
</dbReference>
<feature type="binding site" evidence="7">
    <location>
        <position position="144"/>
    </location>
    <ligand>
        <name>substrate</name>
    </ligand>
</feature>
<keyword evidence="6 7" id="KW-0819">tRNA processing</keyword>
<sequence length="313" mass="34748">MSCSLRETLVLPARLDAPADWFGALPFSRRIAEIGFGNGEFLFHRSGLEPQVLHLGIEVSLRCIDKAARRVYLAGRRNVRLILGDGRFLLREAFPEAYFEGIFMHFPCPWPKTRHARRRVTTPDFIETLASALAEGGFFELLTDEEAYALAAQKAMGGHPSFRLESFEVDPVRPVRTKYERKWMEMGKPIFRLHVVKTAPARVAKISGGGSGPMHIVLPGARLDAERLRAASSLEGGTDDARWVVCNSYSGVDGSGLVQVVTCDEGFEQRFYIRLVPREDDCLVKVDDASYPFNTPAVHAAIGGLAALLEKRS</sequence>
<feature type="binding site" evidence="7">
    <location>
        <position position="112"/>
    </location>
    <ligand>
        <name>substrate</name>
    </ligand>
</feature>
<comment type="function">
    <text evidence="2 7">Catalyzes the formation of N(7)-methylguanine at position 46 (m7G46) in tRNA.</text>
</comment>
<evidence type="ECO:0000256" key="4">
    <source>
        <dbReference type="ARBA" id="ARBA00022679"/>
    </source>
</evidence>
<comment type="catalytic activity">
    <reaction evidence="1 7">
        <text>guanosine(46) in tRNA + S-adenosyl-L-methionine = N(7)-methylguanosine(46) in tRNA + S-adenosyl-L-homocysteine</text>
        <dbReference type="Rhea" id="RHEA:42708"/>
        <dbReference type="Rhea" id="RHEA-COMP:10188"/>
        <dbReference type="Rhea" id="RHEA-COMP:10189"/>
        <dbReference type="ChEBI" id="CHEBI:57856"/>
        <dbReference type="ChEBI" id="CHEBI:59789"/>
        <dbReference type="ChEBI" id="CHEBI:74269"/>
        <dbReference type="ChEBI" id="CHEBI:74480"/>
        <dbReference type="EC" id="2.1.1.33"/>
    </reaction>
</comment>
<keyword evidence="4 7" id="KW-0808">Transferase</keyword>
<dbReference type="InterPro" id="IPR055361">
    <property type="entry name" value="tRNA_methyltr_TrmB_bact"/>
</dbReference>
<evidence type="ECO:0000313" key="8">
    <source>
        <dbReference type="EMBL" id="QTX32929.1"/>
    </source>
</evidence>
<dbReference type="KEGG" id="aram:KAR29_03170"/>
<dbReference type="Gene3D" id="3.40.50.150">
    <property type="entry name" value="Vaccinia Virus protein VP39"/>
    <property type="match status" value="1"/>
</dbReference>
<dbReference type="PANTHER" id="PTHR23417">
    <property type="entry name" value="3-DEOXY-D-MANNO-OCTULOSONIC-ACID TRANSFERASE/TRNA GUANINE-N 7 - -METHYLTRANSFERASE"/>
    <property type="match status" value="1"/>
</dbReference>
<feature type="binding site" evidence="7">
    <location>
        <position position="58"/>
    </location>
    <ligand>
        <name>S-adenosyl-L-methionine</name>
        <dbReference type="ChEBI" id="CHEBI:59789"/>
    </ligand>
</feature>
<protein>
    <recommendedName>
        <fullName evidence="7">tRNA (guanine-N(7)-)-methyltransferase</fullName>
        <ecNumber evidence="7">2.1.1.33</ecNumber>
    </recommendedName>
    <alternativeName>
        <fullName evidence="7">tRNA (guanine(46)-N(7))-methyltransferase</fullName>
    </alternativeName>
    <alternativeName>
        <fullName evidence="7">tRNA(m7G46)-methyltransferase</fullName>
    </alternativeName>
</protein>
<reference evidence="9" key="1">
    <citation type="submission" date="2021-04" db="EMBL/GenBank/DDBJ databases">
        <title>A novel Synergistetes isolate from a pyrite-forming mixed culture.</title>
        <authorList>
            <person name="Bunk B."/>
            <person name="Sproer C."/>
            <person name="Spring S."/>
            <person name="Pester M."/>
        </authorList>
    </citation>
    <scope>NUCLEOTIDE SEQUENCE [LARGE SCALE GENOMIC DNA]</scope>
    <source>
        <strain evidence="9">J.5.4.2-T.3.5.2</strain>
    </source>
</reference>
<dbReference type="Proteomes" id="UP000671879">
    <property type="component" value="Chromosome"/>
</dbReference>
<dbReference type="HAMAP" id="MF_01057">
    <property type="entry name" value="tRNA_methyltr_TrmB"/>
    <property type="match status" value="1"/>
</dbReference>
<dbReference type="GO" id="GO:0043527">
    <property type="term" value="C:tRNA methyltransferase complex"/>
    <property type="evidence" value="ECO:0007669"/>
    <property type="project" value="TreeGrafter"/>
</dbReference>
<dbReference type="CDD" id="cd02440">
    <property type="entry name" value="AdoMet_MTases"/>
    <property type="match status" value="1"/>
</dbReference>
<accession>A0A9Q7AH05</accession>
<dbReference type="RefSeq" id="WP_274374194.1">
    <property type="nucleotide sequence ID" value="NZ_CP072943.1"/>
</dbReference>
<evidence type="ECO:0000313" key="9">
    <source>
        <dbReference type="Proteomes" id="UP000671879"/>
    </source>
</evidence>
<comment type="pathway">
    <text evidence="7">tRNA modification; N(7)-methylguanine-tRNA biosynthesis.</text>
</comment>
<dbReference type="EC" id="2.1.1.33" evidence="7"/>
<feature type="binding site" evidence="7">
    <location>
        <position position="85"/>
    </location>
    <ligand>
        <name>S-adenosyl-L-methionine</name>
        <dbReference type="ChEBI" id="CHEBI:59789"/>
    </ligand>
</feature>
<comment type="similarity">
    <text evidence="7">Belongs to the class I-like SAM-binding methyltransferase superfamily. TrmB family.</text>
</comment>